<evidence type="ECO:0000256" key="2">
    <source>
        <dbReference type="ARBA" id="ARBA00004613"/>
    </source>
</evidence>
<dbReference type="PANTHER" id="PTHR46066:SF2">
    <property type="entry name" value="CHITINASE DOMAIN-CONTAINING PROTEIN 1"/>
    <property type="match status" value="1"/>
</dbReference>
<dbReference type="CDD" id="cd02876">
    <property type="entry name" value="GH18_SI-CLP"/>
    <property type="match status" value="1"/>
</dbReference>
<dbReference type="AlphaFoldDB" id="A0A0C9RZ13"/>
<evidence type="ECO:0000259" key="9">
    <source>
        <dbReference type="PROSITE" id="PS51910"/>
    </source>
</evidence>
<comment type="subcellular location">
    <subcellularLocation>
        <location evidence="1">Lysosome</location>
    </subcellularLocation>
    <subcellularLocation>
        <location evidence="2">Secreted</location>
    </subcellularLocation>
</comment>
<dbReference type="GO" id="GO:0008061">
    <property type="term" value="F:chitin binding"/>
    <property type="evidence" value="ECO:0007669"/>
    <property type="project" value="InterPro"/>
</dbReference>
<evidence type="ECO:0000256" key="8">
    <source>
        <dbReference type="SAM" id="SignalP"/>
    </source>
</evidence>
<dbReference type="SMART" id="SM00636">
    <property type="entry name" value="Glyco_18"/>
    <property type="match status" value="1"/>
</dbReference>
<feature type="domain" description="GH18" evidence="9">
    <location>
        <begin position="79"/>
        <end position="392"/>
    </location>
</feature>
<evidence type="ECO:0000256" key="3">
    <source>
        <dbReference type="ARBA" id="ARBA00009336"/>
    </source>
</evidence>
<accession>A0A0C9RZ13</accession>
<dbReference type="PROSITE" id="PS51910">
    <property type="entry name" value="GH18_2"/>
    <property type="match status" value="1"/>
</dbReference>
<evidence type="ECO:0000313" key="10">
    <source>
        <dbReference type="EMBL" id="JAG84402.1"/>
    </source>
</evidence>
<dbReference type="GO" id="GO:0070492">
    <property type="term" value="F:oligosaccharide binding"/>
    <property type="evidence" value="ECO:0007669"/>
    <property type="project" value="TreeGrafter"/>
</dbReference>
<dbReference type="InterPro" id="IPR029070">
    <property type="entry name" value="Chitinase_insertion_sf"/>
</dbReference>
<dbReference type="PANTHER" id="PTHR46066">
    <property type="entry name" value="CHITINASE DOMAIN-CONTAINING PROTEIN 1 FAMILY MEMBER"/>
    <property type="match status" value="1"/>
</dbReference>
<dbReference type="GeneID" id="105266665"/>
<dbReference type="KEGG" id="fas:105266665"/>
<keyword evidence="4" id="KW-0964">Secreted</keyword>
<dbReference type="Gene3D" id="3.10.50.10">
    <property type="match status" value="1"/>
</dbReference>
<dbReference type="Pfam" id="PF00704">
    <property type="entry name" value="Glyco_hydro_18"/>
    <property type="match status" value="1"/>
</dbReference>
<protein>
    <recommendedName>
        <fullName evidence="7">Chitinase domain-containing protein 1</fullName>
    </recommendedName>
</protein>
<comment type="similarity">
    <text evidence="3">Belongs to the glycosyl hydrolase 18 family.</text>
</comment>
<accession>A0A9R1T5Q5</accession>
<feature type="chain" id="PRO_5044541834" description="Chitinase domain-containing protein 1" evidence="8">
    <location>
        <begin position="20"/>
        <end position="392"/>
    </location>
</feature>
<dbReference type="Gene3D" id="3.20.20.80">
    <property type="entry name" value="Glycosidases"/>
    <property type="match status" value="1"/>
</dbReference>
<evidence type="ECO:0000256" key="4">
    <source>
        <dbReference type="ARBA" id="ARBA00022525"/>
    </source>
</evidence>
<dbReference type="InterPro" id="IPR001223">
    <property type="entry name" value="Glyco_hydro18_cat"/>
</dbReference>
<dbReference type="GO" id="GO:0012505">
    <property type="term" value="C:endomembrane system"/>
    <property type="evidence" value="ECO:0007669"/>
    <property type="project" value="TreeGrafter"/>
</dbReference>
<feature type="signal peptide" evidence="8">
    <location>
        <begin position="1"/>
        <end position="19"/>
    </location>
</feature>
<dbReference type="RefSeq" id="XP_011303310.1">
    <property type="nucleotide sequence ID" value="XM_011305008.1"/>
</dbReference>
<dbReference type="EMBL" id="GBYB01014635">
    <property type="protein sequence ID" value="JAG84402.1"/>
    <property type="molecule type" value="Transcribed_RNA"/>
</dbReference>
<evidence type="ECO:0000256" key="6">
    <source>
        <dbReference type="ARBA" id="ARBA00023228"/>
    </source>
</evidence>
<dbReference type="OrthoDB" id="10254444at2759"/>
<gene>
    <name evidence="10" type="primary">Chid1</name>
    <name evidence="12" type="synonym">LOC105266665</name>
    <name evidence="10" type="ORF">g.34441</name>
</gene>
<evidence type="ECO:0000256" key="5">
    <source>
        <dbReference type="ARBA" id="ARBA00022729"/>
    </source>
</evidence>
<name>A0A0C9RZ13_9HYME</name>
<dbReference type="SUPFAM" id="SSF51445">
    <property type="entry name" value="(Trans)glycosidases"/>
    <property type="match status" value="1"/>
</dbReference>
<evidence type="ECO:0000313" key="12">
    <source>
        <dbReference type="RefSeq" id="XP_011303310.1"/>
    </source>
</evidence>
<dbReference type="GO" id="GO:0005764">
    <property type="term" value="C:lysosome"/>
    <property type="evidence" value="ECO:0007669"/>
    <property type="project" value="UniProtKB-SubCell"/>
</dbReference>
<evidence type="ECO:0000313" key="11">
    <source>
        <dbReference type="Proteomes" id="UP000694866"/>
    </source>
</evidence>
<sequence>MSLWILKISLWFLLGTATCTLSPPTDKHRRDKGKVESKKGPVNQNVFDRGLVVQEPKPIDILRESGLYYKDTNFRQFTGEVLGYITPWNADGSEISKTFHGKLTTVSPVWLSLPRGNVKKFQIPTHDVQKKWLKEMKSLNDGNHTVRILPRLLFEEWTPDEIATLSNDNQKKTQLVSALAETAKAFQFHGYVLEIWNQFVFTGVKTKVVVNLIKFLGKRLKSKNLEVILAIPPARGPENQIFSQAYFEELASHVDYFSLMTYDFSNFQRPGPNAPLEWVRECVEKLVPDDDDPRRSQILMGLNFYGNNYAPEGGAPILGSQYLKILESYKGKIQWDDRSKEHFFESKSPGSGFIFYPTLYSLQQRIDLARELGTGLSIWELGQGLNYFYDLL</sequence>
<keyword evidence="6" id="KW-0458">Lysosome</keyword>
<dbReference type="GO" id="GO:0005975">
    <property type="term" value="P:carbohydrate metabolic process"/>
    <property type="evidence" value="ECO:0007669"/>
    <property type="project" value="InterPro"/>
</dbReference>
<keyword evidence="11" id="KW-1185">Reference proteome</keyword>
<dbReference type="GO" id="GO:0005576">
    <property type="term" value="C:extracellular region"/>
    <property type="evidence" value="ECO:0007669"/>
    <property type="project" value="UniProtKB-SubCell"/>
</dbReference>
<dbReference type="Proteomes" id="UP000694866">
    <property type="component" value="Unplaced"/>
</dbReference>
<keyword evidence="5 8" id="KW-0732">Signal</keyword>
<proteinExistence type="inferred from homology"/>
<organism evidence="10">
    <name type="scientific">Fopius arisanus</name>
    <dbReference type="NCBI Taxonomy" id="64838"/>
    <lineage>
        <taxon>Eukaryota</taxon>
        <taxon>Metazoa</taxon>
        <taxon>Ecdysozoa</taxon>
        <taxon>Arthropoda</taxon>
        <taxon>Hexapoda</taxon>
        <taxon>Insecta</taxon>
        <taxon>Pterygota</taxon>
        <taxon>Neoptera</taxon>
        <taxon>Endopterygota</taxon>
        <taxon>Hymenoptera</taxon>
        <taxon>Apocrita</taxon>
        <taxon>Ichneumonoidea</taxon>
        <taxon>Braconidae</taxon>
        <taxon>Opiinae</taxon>
        <taxon>Fopius</taxon>
    </lineage>
</organism>
<reference evidence="12" key="2">
    <citation type="submission" date="2025-04" db="UniProtKB">
        <authorList>
            <consortium name="RefSeq"/>
        </authorList>
    </citation>
    <scope>IDENTIFICATION</scope>
    <source>
        <strain evidence="12">USDA-PBARC FA_bdor</strain>
        <tissue evidence="12">Whole organism</tissue>
    </source>
</reference>
<evidence type="ECO:0000256" key="7">
    <source>
        <dbReference type="ARBA" id="ARBA00040976"/>
    </source>
</evidence>
<dbReference type="InterPro" id="IPR017853">
    <property type="entry name" value="GH"/>
</dbReference>
<dbReference type="InterPro" id="IPR011583">
    <property type="entry name" value="Chitinase_II/V-like_cat"/>
</dbReference>
<reference evidence="10" key="1">
    <citation type="submission" date="2015-01" db="EMBL/GenBank/DDBJ databases">
        <title>Transcriptome Assembly of Fopius arisanus.</title>
        <authorList>
            <person name="Geib S."/>
        </authorList>
    </citation>
    <scope>NUCLEOTIDE SEQUENCE</scope>
</reference>
<dbReference type="FunFam" id="3.10.50.10:FF:000002">
    <property type="entry name" value="Chitinase domain-containing protein 1"/>
    <property type="match status" value="1"/>
</dbReference>
<evidence type="ECO:0000256" key="1">
    <source>
        <dbReference type="ARBA" id="ARBA00004371"/>
    </source>
</evidence>